<dbReference type="PROSITE" id="PS51747">
    <property type="entry name" value="CYT_DCMP_DEAMINASES_2"/>
    <property type="match status" value="1"/>
</dbReference>
<dbReference type="PANTHER" id="PTHR11079">
    <property type="entry name" value="CYTOSINE DEAMINASE FAMILY MEMBER"/>
    <property type="match status" value="1"/>
</dbReference>
<protein>
    <submittedName>
        <fullName evidence="2">Nucleoside deaminase</fullName>
    </submittedName>
</protein>
<keyword evidence="3" id="KW-1185">Reference proteome</keyword>
<sequence>MSHEITNVILEVFLGRFEEIRTRNSEEIPSFTQIYKDGNLICEAFNSVEFSEDSSLHSEVLAISNAKKIRKERYLSDCLLITTLEPCLMCGGSILLSRIPKVAYLVPAKVGEGISSLPMETIYSRNFFPELVLIRSETTKDLFRTFFKDKRN</sequence>
<proteinExistence type="predicted"/>
<dbReference type="GO" id="GO:0052717">
    <property type="term" value="F:tRNA-specific adenosine-34 deaminase activity"/>
    <property type="evidence" value="ECO:0007669"/>
    <property type="project" value="TreeGrafter"/>
</dbReference>
<dbReference type="Pfam" id="PF00383">
    <property type="entry name" value="dCMP_cyt_deam_1"/>
    <property type="match status" value="1"/>
</dbReference>
<dbReference type="SUPFAM" id="SSF53927">
    <property type="entry name" value="Cytidine deaminase-like"/>
    <property type="match status" value="1"/>
</dbReference>
<dbReference type="GO" id="GO:0002100">
    <property type="term" value="P:tRNA wobble adenosine to inosine editing"/>
    <property type="evidence" value="ECO:0007669"/>
    <property type="project" value="TreeGrafter"/>
</dbReference>
<dbReference type="AlphaFoldDB" id="A0A4R9KAB0"/>
<dbReference type="InterPro" id="IPR002125">
    <property type="entry name" value="CMP_dCMP_dom"/>
</dbReference>
<feature type="domain" description="CMP/dCMP-type deaminase" evidence="1">
    <location>
        <begin position="1"/>
        <end position="117"/>
    </location>
</feature>
<dbReference type="InterPro" id="IPR016193">
    <property type="entry name" value="Cytidine_deaminase-like"/>
</dbReference>
<comment type="caution">
    <text evidence="2">The sequence shown here is derived from an EMBL/GenBank/DDBJ whole genome shotgun (WGS) entry which is preliminary data.</text>
</comment>
<evidence type="ECO:0000313" key="2">
    <source>
        <dbReference type="EMBL" id="TGL62900.1"/>
    </source>
</evidence>
<dbReference type="Proteomes" id="UP000297762">
    <property type="component" value="Unassembled WGS sequence"/>
</dbReference>
<evidence type="ECO:0000259" key="1">
    <source>
        <dbReference type="PROSITE" id="PS51747"/>
    </source>
</evidence>
<name>A0A4R9KAB0_9LEPT</name>
<dbReference type="OrthoDB" id="9802676at2"/>
<dbReference type="Gene3D" id="3.40.140.10">
    <property type="entry name" value="Cytidine Deaminase, domain 2"/>
    <property type="match status" value="1"/>
</dbReference>
<dbReference type="PANTHER" id="PTHR11079:SF202">
    <property type="entry name" value="TRNA-SPECIFIC ADENOSINE DEAMINASE"/>
    <property type="match status" value="1"/>
</dbReference>
<gene>
    <name evidence="2" type="ORF">EHQ64_08310</name>
</gene>
<accession>A0A4R9KAB0</accession>
<dbReference type="CDD" id="cd01285">
    <property type="entry name" value="nucleoside_deaminase"/>
    <property type="match status" value="1"/>
</dbReference>
<dbReference type="EMBL" id="RQGF01000015">
    <property type="protein sequence ID" value="TGL62900.1"/>
    <property type="molecule type" value="Genomic_DNA"/>
</dbReference>
<organism evidence="2 3">
    <name type="scientific">Leptospira sarikeiensis</name>
    <dbReference type="NCBI Taxonomy" id="2484943"/>
    <lineage>
        <taxon>Bacteria</taxon>
        <taxon>Pseudomonadati</taxon>
        <taxon>Spirochaetota</taxon>
        <taxon>Spirochaetia</taxon>
        <taxon>Leptospirales</taxon>
        <taxon>Leptospiraceae</taxon>
        <taxon>Leptospira</taxon>
    </lineage>
</organism>
<evidence type="ECO:0000313" key="3">
    <source>
        <dbReference type="Proteomes" id="UP000297762"/>
    </source>
</evidence>
<dbReference type="RefSeq" id="WP_135649024.1">
    <property type="nucleotide sequence ID" value="NZ_RQGF01000015.1"/>
</dbReference>
<reference evidence="2" key="1">
    <citation type="journal article" date="2019" name="PLoS Negl. Trop. Dis.">
        <title>Revisiting the worldwide diversity of Leptospira species in the environment.</title>
        <authorList>
            <person name="Vincent A.T."/>
            <person name="Schiettekatte O."/>
            <person name="Bourhy P."/>
            <person name="Veyrier F.J."/>
            <person name="Picardeau M."/>
        </authorList>
    </citation>
    <scope>NUCLEOTIDE SEQUENCE [LARGE SCALE GENOMIC DNA]</scope>
    <source>
        <strain evidence="2">201702455</strain>
    </source>
</reference>